<evidence type="ECO:0000313" key="5">
    <source>
        <dbReference type="Proteomes" id="UP000318297"/>
    </source>
</evidence>
<evidence type="ECO:0000259" key="2">
    <source>
        <dbReference type="Pfam" id="PF10091"/>
    </source>
</evidence>
<dbReference type="PROSITE" id="PS51318">
    <property type="entry name" value="TAT"/>
    <property type="match status" value="1"/>
</dbReference>
<keyword evidence="5" id="KW-1185">Reference proteome</keyword>
<dbReference type="Gene3D" id="1.50.10.140">
    <property type="match status" value="1"/>
</dbReference>
<dbReference type="AlphaFoldDB" id="A0A561E804"/>
<name>A0A561E804_9MICO</name>
<organism evidence="4 5">
    <name type="scientific">Rudaeicoccus suwonensis</name>
    <dbReference type="NCBI Taxonomy" id="657409"/>
    <lineage>
        <taxon>Bacteria</taxon>
        <taxon>Bacillati</taxon>
        <taxon>Actinomycetota</taxon>
        <taxon>Actinomycetes</taxon>
        <taxon>Micrococcales</taxon>
        <taxon>Dermacoccaceae</taxon>
        <taxon>Rudaeicoccus</taxon>
    </lineage>
</organism>
<dbReference type="RefSeq" id="WP_145225179.1">
    <property type="nucleotide sequence ID" value="NZ_VIVQ01000001.1"/>
</dbReference>
<dbReference type="OrthoDB" id="9769991at2"/>
<evidence type="ECO:0000256" key="1">
    <source>
        <dbReference type="SAM" id="SignalP"/>
    </source>
</evidence>
<dbReference type="Proteomes" id="UP000318297">
    <property type="component" value="Unassembled WGS sequence"/>
</dbReference>
<feature type="domain" description="DUF3131" evidence="3">
    <location>
        <begin position="57"/>
        <end position="213"/>
    </location>
</feature>
<feature type="chain" id="PRO_5021816799" evidence="1">
    <location>
        <begin position="32"/>
        <end position="549"/>
    </location>
</feature>
<feature type="signal peptide" evidence="1">
    <location>
        <begin position="1"/>
        <end position="31"/>
    </location>
</feature>
<dbReference type="EMBL" id="VIVQ01000001">
    <property type="protein sequence ID" value="TWE11726.1"/>
    <property type="molecule type" value="Genomic_DNA"/>
</dbReference>
<dbReference type="InterPro" id="IPR019282">
    <property type="entry name" value="Glycoamylase-like_cons_dom"/>
</dbReference>
<protein>
    <submittedName>
        <fullName evidence="4">Uncharacterized protein DUF3131</fullName>
    </submittedName>
</protein>
<accession>A0A561E804</accession>
<dbReference type="InterPro" id="IPR006311">
    <property type="entry name" value="TAT_signal"/>
</dbReference>
<dbReference type="Pfam" id="PF10091">
    <property type="entry name" value="Glycoamylase"/>
    <property type="match status" value="1"/>
</dbReference>
<sequence>MHMTHRRRLLAIASASTAALTAVATATPALAQQPGRRDGVANFNGLSNSQKAQLRSIARDTWKFMQTDVDPKTHLPMDNLTYAGGAKAPTSYGRYTSAANIGVYLWSVVSAADLKLVSRKQATKMVSQTLTEVSHLDRYKGFLYQWYSTTTGAKIRNPNDINCSADTSPQWDNCSFVSNVDNGWYASGLIVARNAMPQLRGQIDALMKPMDFGIFYDDRAQSNCDVNSAIAGDQPTGQMFGGYYVGSSPYVGTNWQHYYHNGALYSDPRISAYIGMGLKQMPGDVWWKTWRTLPPKAPGAACQASDPDFSWQGQWPVAGSWVKQRDPISGKTFTVWEGHYTYPGTNLKFLPTYSGGMFEAMMANIVVPETSWGPKSFGLADARTVEVQRKYATQELGLPVWGMSPSSTADDSGGYGGYGVEGLKFPYHGAGATAADPNLGLSQCHTCATEDVVTPHASFISLDVAPQAAMANINTLLKLYPGIYGVGGFFDAVNPTTGAIGHRYLVLDQSMILASIDNAVNNRSIQRYFAADKTSWAAREDLGVENLGL</sequence>
<gene>
    <name evidence="4" type="ORF">BKA23_0507</name>
</gene>
<proteinExistence type="predicted"/>
<dbReference type="Pfam" id="PF11329">
    <property type="entry name" value="DUF3131"/>
    <property type="match status" value="1"/>
</dbReference>
<evidence type="ECO:0000313" key="4">
    <source>
        <dbReference type="EMBL" id="TWE11726.1"/>
    </source>
</evidence>
<evidence type="ECO:0000259" key="3">
    <source>
        <dbReference type="Pfam" id="PF11329"/>
    </source>
</evidence>
<feature type="domain" description="Glycoamylase-like" evidence="2">
    <location>
        <begin position="328"/>
        <end position="530"/>
    </location>
</feature>
<keyword evidence="1" id="KW-0732">Signal</keyword>
<dbReference type="InterPro" id="IPR021478">
    <property type="entry name" value="DUF3131"/>
</dbReference>
<comment type="caution">
    <text evidence="4">The sequence shown here is derived from an EMBL/GenBank/DDBJ whole genome shotgun (WGS) entry which is preliminary data.</text>
</comment>
<reference evidence="4 5" key="1">
    <citation type="submission" date="2019-06" db="EMBL/GenBank/DDBJ databases">
        <title>Sequencing the genomes of 1000 actinobacteria strains.</title>
        <authorList>
            <person name="Klenk H.-P."/>
        </authorList>
    </citation>
    <scope>NUCLEOTIDE SEQUENCE [LARGE SCALE GENOMIC DNA]</scope>
    <source>
        <strain evidence="4 5">DSM 19560</strain>
    </source>
</reference>